<gene>
    <name evidence="1" type="ORF">A1QO_02755</name>
</gene>
<protein>
    <recommendedName>
        <fullName evidence="3">ArnR1-like winged helix-turn-helix domain-containing protein</fullName>
    </recommendedName>
</protein>
<reference evidence="1 2" key="1">
    <citation type="journal article" date="2012" name="Science">
        <title>Ecological populations of bacteria act as socially cohesive units of antibiotic production and resistance.</title>
        <authorList>
            <person name="Cordero O.X."/>
            <person name="Wildschutte H."/>
            <person name="Kirkup B."/>
            <person name="Proehl S."/>
            <person name="Ngo L."/>
            <person name="Hussain F."/>
            <person name="Le Roux F."/>
            <person name="Mincer T."/>
            <person name="Polz M.F."/>
        </authorList>
    </citation>
    <scope>NUCLEOTIDE SEQUENCE [LARGE SCALE GENOMIC DNA]</scope>
    <source>
        <strain evidence="1 2">ZF-129</strain>
    </source>
</reference>
<organism evidence="1 2">
    <name type="scientific">Vibrio genomosp. F10 str. ZF-129</name>
    <dbReference type="NCBI Taxonomy" id="1187848"/>
    <lineage>
        <taxon>Bacteria</taxon>
        <taxon>Pseudomonadati</taxon>
        <taxon>Pseudomonadota</taxon>
        <taxon>Gammaproteobacteria</taxon>
        <taxon>Vibrionales</taxon>
        <taxon>Vibrionaceae</taxon>
        <taxon>Vibrio</taxon>
    </lineage>
</organism>
<dbReference type="EMBL" id="AJYQ02000002">
    <property type="protein sequence ID" value="OEE38337.1"/>
    <property type="molecule type" value="Genomic_DNA"/>
</dbReference>
<accession>A0A1E5BKD8</accession>
<dbReference type="Proteomes" id="UP000094741">
    <property type="component" value="Unassembled WGS sequence"/>
</dbReference>
<comment type="caution">
    <text evidence="1">The sequence shown here is derived from an EMBL/GenBank/DDBJ whole genome shotgun (WGS) entry which is preliminary data.</text>
</comment>
<sequence length="104" mass="12120">MLTIHYIELVHGLHTAVNTSYLRKKVKISLCKELASNHFLVSLRALATNGYLVYQPNENKLINAHAKVNESMWQLTNKGRLYAEELHSTRMRPKRTYTKKKPKK</sequence>
<proteinExistence type="predicted"/>
<evidence type="ECO:0000313" key="2">
    <source>
        <dbReference type="Proteomes" id="UP000094741"/>
    </source>
</evidence>
<name>A0A1E5BKD8_9VIBR</name>
<dbReference type="OrthoDB" id="5900805at2"/>
<evidence type="ECO:0008006" key="3">
    <source>
        <dbReference type="Google" id="ProtNLM"/>
    </source>
</evidence>
<dbReference type="AlphaFoldDB" id="A0A1E5BKD8"/>
<evidence type="ECO:0000313" key="1">
    <source>
        <dbReference type="EMBL" id="OEE38337.1"/>
    </source>
</evidence>